<evidence type="ECO:0000313" key="1">
    <source>
        <dbReference type="EMBL" id="QAY85006.1"/>
    </source>
</evidence>
<organism evidence="1 2">
    <name type="scientific">Pseudomonas arsenicoxydans</name>
    <dbReference type="NCBI Taxonomy" id="702115"/>
    <lineage>
        <taxon>Bacteria</taxon>
        <taxon>Pseudomonadati</taxon>
        <taxon>Pseudomonadota</taxon>
        <taxon>Gammaproteobacteria</taxon>
        <taxon>Pseudomonadales</taxon>
        <taxon>Pseudomonadaceae</taxon>
        <taxon>Pseudomonas</taxon>
    </lineage>
</organism>
<reference evidence="1 2" key="1">
    <citation type="submission" date="2017-11" db="EMBL/GenBank/DDBJ databases">
        <title>Genome sequence of Pseudomonas arsenicoxydans ACM1.</title>
        <authorList>
            <person name="Nascimento F.X."/>
        </authorList>
    </citation>
    <scope>NUCLEOTIDE SEQUENCE [LARGE SCALE GENOMIC DNA]</scope>
    <source>
        <strain evidence="1 2">ACM1</strain>
    </source>
</reference>
<evidence type="ECO:0008006" key="3">
    <source>
        <dbReference type="Google" id="ProtNLM"/>
    </source>
</evidence>
<dbReference type="AlphaFoldDB" id="A0A4P6G492"/>
<gene>
    <name evidence="1" type="ORF">CUN61_13825</name>
</gene>
<dbReference type="EMBL" id="CP024767">
    <property type="protein sequence ID" value="QAY85006.1"/>
    <property type="molecule type" value="Genomic_DNA"/>
</dbReference>
<keyword evidence="2" id="KW-1185">Reference proteome</keyword>
<dbReference type="RefSeq" id="WP_208671943.1">
    <property type="nucleotide sequence ID" value="NZ_CP024767.1"/>
</dbReference>
<proteinExistence type="predicted"/>
<dbReference type="Proteomes" id="UP000291121">
    <property type="component" value="Chromosome"/>
</dbReference>
<accession>A0A4P6G492</accession>
<evidence type="ECO:0000313" key="2">
    <source>
        <dbReference type="Proteomes" id="UP000291121"/>
    </source>
</evidence>
<sequence length="107" mass="11707">MKTLTPDPPYTPLTPHPDNRFMALTSNCSDMPTLFVDTHAPLDILTDAARYRIRAVTQVLENLSMRGSVECDSMILSDFALLCAIPLRDGCDVLDVVGRRLGAQSVG</sequence>
<protein>
    <recommendedName>
        <fullName evidence="3">Short-chain dehydrogenase</fullName>
    </recommendedName>
</protein>
<name>A0A4P6G492_9PSED</name>